<dbReference type="GO" id="GO:0019251">
    <property type="term" value="P:anaerobic cobalamin biosynthetic process"/>
    <property type="evidence" value="ECO:0007669"/>
    <property type="project" value="InterPro"/>
</dbReference>
<comment type="caution">
    <text evidence="4">The sequence shown here is derived from an EMBL/GenBank/DDBJ whole genome shotgun (WGS) entry which is preliminary data.</text>
</comment>
<feature type="binding site" evidence="2">
    <location>
        <position position="241"/>
    </location>
    <ligand>
        <name>Co(2+)</name>
        <dbReference type="ChEBI" id="CHEBI:48828"/>
    </ligand>
</feature>
<feature type="binding site" evidence="2">
    <location>
        <position position="209"/>
    </location>
    <ligand>
        <name>Co(2+)</name>
        <dbReference type="ChEBI" id="CHEBI:48828"/>
    </ligand>
</feature>
<evidence type="ECO:0000256" key="3">
    <source>
        <dbReference type="SAM" id="SignalP"/>
    </source>
</evidence>
<evidence type="ECO:0000256" key="2">
    <source>
        <dbReference type="PIRSR" id="PIRSR033579-3"/>
    </source>
</evidence>
<protein>
    <submittedName>
        <fullName evidence="4">Sirohydrochlorin cobaltochelatase CbiKP</fullName>
    </submittedName>
</protein>
<dbReference type="SUPFAM" id="SSF53800">
    <property type="entry name" value="Chelatase"/>
    <property type="match status" value="1"/>
</dbReference>
<dbReference type="RefSeq" id="WP_281793979.1">
    <property type="nucleotide sequence ID" value="NZ_BSDR01000001.1"/>
</dbReference>
<dbReference type="AlphaFoldDB" id="A0A9W6D487"/>
<keyword evidence="2" id="KW-0170">Cobalt</keyword>
<dbReference type="Pfam" id="PF06180">
    <property type="entry name" value="CbiK"/>
    <property type="match status" value="1"/>
</dbReference>
<gene>
    <name evidence="4" type="primary">cbiKp</name>
    <name evidence="4" type="ORF">DAMNIGENAA_20470</name>
</gene>
<dbReference type="Proteomes" id="UP001144372">
    <property type="component" value="Unassembled WGS sequence"/>
</dbReference>
<keyword evidence="5" id="KW-1185">Reference proteome</keyword>
<evidence type="ECO:0000313" key="5">
    <source>
        <dbReference type="Proteomes" id="UP001144372"/>
    </source>
</evidence>
<dbReference type="InterPro" id="IPR010388">
    <property type="entry name" value="Anaerobic_Co-chelatase"/>
</dbReference>
<dbReference type="EMBL" id="BSDR01000001">
    <property type="protein sequence ID" value="GLI34614.1"/>
    <property type="molecule type" value="Genomic_DNA"/>
</dbReference>
<dbReference type="CDD" id="cd03413">
    <property type="entry name" value="CbiK_C"/>
    <property type="match status" value="1"/>
</dbReference>
<dbReference type="InterPro" id="IPR050963">
    <property type="entry name" value="Sirohydro_Cobaltochel/CbiX"/>
</dbReference>
<keyword evidence="2" id="KW-0479">Metal-binding</keyword>
<organism evidence="4 5">
    <name type="scientific">Desulforhabdus amnigena</name>
    <dbReference type="NCBI Taxonomy" id="40218"/>
    <lineage>
        <taxon>Bacteria</taxon>
        <taxon>Pseudomonadati</taxon>
        <taxon>Thermodesulfobacteriota</taxon>
        <taxon>Syntrophobacteria</taxon>
        <taxon>Syntrophobacterales</taxon>
        <taxon>Syntrophobacteraceae</taxon>
        <taxon>Desulforhabdus</taxon>
    </lineage>
</organism>
<sequence>MLQKWLFLMGLLVFLSTLSVNAFAGHGEKRAEKKAILLVAFGTSVPEAQKAFDVIDAEARKRFPGVEIRWAYTSGIIRAKLAKQGKIMDSPEVALAKLMNENYTHCAILSLHTIPGIEFHDLYQNAHCFQEMSGGFEKILIARPLLSSKEDMERAAKAMIKHIPASRKPEEAVLLMGHGSEKHPADALYLAMNQIFQELDPNVFVGTVEGYPALDDLLPKLTERKVKKVYLMPFMLVAGDHARNDMAGDEPDSWKSVLTKNGIASEAVLKGTAEYPEIVEIWLDHLAAAFAHF</sequence>
<dbReference type="Gene3D" id="3.40.50.1400">
    <property type="match status" value="2"/>
</dbReference>
<evidence type="ECO:0000256" key="1">
    <source>
        <dbReference type="PIRSR" id="PIRSR033579-1"/>
    </source>
</evidence>
<reference evidence="4" key="1">
    <citation type="submission" date="2022-12" db="EMBL/GenBank/DDBJ databases">
        <title>Reference genome sequencing for broad-spectrum identification of bacterial and archaeal isolates by mass spectrometry.</title>
        <authorList>
            <person name="Sekiguchi Y."/>
            <person name="Tourlousse D.M."/>
        </authorList>
    </citation>
    <scope>NUCLEOTIDE SEQUENCE</scope>
    <source>
        <strain evidence="4">ASRB1</strain>
    </source>
</reference>
<dbReference type="CDD" id="cd03412">
    <property type="entry name" value="CbiK_N"/>
    <property type="match status" value="1"/>
</dbReference>
<name>A0A9W6D487_9BACT</name>
<feature type="chain" id="PRO_5040876599" evidence="3">
    <location>
        <begin position="25"/>
        <end position="293"/>
    </location>
</feature>
<dbReference type="PANTHER" id="PTHR33542:SF3">
    <property type="entry name" value="SIROHYDROCHLORIN FERROCHELATASE, CHLOROPLASTIC"/>
    <property type="match status" value="1"/>
</dbReference>
<accession>A0A9W6D487</accession>
<keyword evidence="3" id="KW-0732">Signal</keyword>
<dbReference type="PIRSF" id="PIRSF033579">
    <property type="entry name" value="Anaer_Co_chel"/>
    <property type="match status" value="1"/>
</dbReference>
<feature type="active site" description="Proton acceptor" evidence="1">
    <location>
        <position position="178"/>
    </location>
</feature>
<dbReference type="PANTHER" id="PTHR33542">
    <property type="entry name" value="SIROHYDROCHLORIN FERROCHELATASE, CHLOROPLASTIC"/>
    <property type="match status" value="1"/>
</dbReference>
<evidence type="ECO:0000313" key="4">
    <source>
        <dbReference type="EMBL" id="GLI34614.1"/>
    </source>
</evidence>
<proteinExistence type="predicted"/>
<feature type="binding site" evidence="2">
    <location>
        <position position="178"/>
    </location>
    <ligand>
        <name>Co(2+)</name>
        <dbReference type="ChEBI" id="CHEBI:48828"/>
    </ligand>
</feature>
<dbReference type="GO" id="GO:0046872">
    <property type="term" value="F:metal ion binding"/>
    <property type="evidence" value="ECO:0007669"/>
    <property type="project" value="UniProtKB-KW"/>
</dbReference>
<dbReference type="GO" id="GO:0016852">
    <property type="term" value="F:sirohydrochlorin cobaltochelatase activity"/>
    <property type="evidence" value="ECO:0007669"/>
    <property type="project" value="InterPro"/>
</dbReference>
<feature type="signal peptide" evidence="3">
    <location>
        <begin position="1"/>
        <end position="24"/>
    </location>
</feature>